<dbReference type="EMBL" id="CABFNS010000801">
    <property type="protein sequence ID" value="VUC29566.1"/>
    <property type="molecule type" value="Genomic_DNA"/>
</dbReference>
<sequence>MSKNATLQEASHQPNMAAPSPLGSLLGFPSIDSYISSYMSYFLPCFIPEKSTTIDGVPSYPDEKKMSLHVEQMKAPSPAAIQDNVAQHPYSSPAMAARHYQQGDLGNMTTEQLIKLQHKAADDR</sequence>
<name>A0ABY6UED8_BIOOC</name>
<feature type="compositionally biased region" description="Polar residues" evidence="1">
    <location>
        <begin position="1"/>
        <end position="14"/>
    </location>
</feature>
<reference evidence="2 3" key="1">
    <citation type="submission" date="2019-06" db="EMBL/GenBank/DDBJ databases">
        <authorList>
            <person name="Broberg M."/>
        </authorList>
    </citation>
    <scope>NUCLEOTIDE SEQUENCE [LARGE SCALE GENOMIC DNA]</scope>
</reference>
<dbReference type="Proteomes" id="UP000766486">
    <property type="component" value="Unassembled WGS sequence"/>
</dbReference>
<accession>A0ABY6UED8</accession>
<keyword evidence="3" id="KW-1185">Reference proteome</keyword>
<feature type="region of interest" description="Disordered" evidence="1">
    <location>
        <begin position="1"/>
        <end position="22"/>
    </location>
</feature>
<organism evidence="2 3">
    <name type="scientific">Bionectria ochroleuca</name>
    <name type="common">Gliocladium roseum</name>
    <dbReference type="NCBI Taxonomy" id="29856"/>
    <lineage>
        <taxon>Eukaryota</taxon>
        <taxon>Fungi</taxon>
        <taxon>Dikarya</taxon>
        <taxon>Ascomycota</taxon>
        <taxon>Pezizomycotina</taxon>
        <taxon>Sordariomycetes</taxon>
        <taxon>Hypocreomycetidae</taxon>
        <taxon>Hypocreales</taxon>
        <taxon>Bionectriaceae</taxon>
        <taxon>Clonostachys</taxon>
    </lineage>
</organism>
<evidence type="ECO:0000313" key="3">
    <source>
        <dbReference type="Proteomes" id="UP000766486"/>
    </source>
</evidence>
<protein>
    <submittedName>
        <fullName evidence="2">Uncharacterized protein</fullName>
    </submittedName>
</protein>
<gene>
    <name evidence="2" type="ORF">CLO192961_LOCUS261197</name>
</gene>
<proteinExistence type="predicted"/>
<comment type="caution">
    <text evidence="2">The sequence shown here is derived from an EMBL/GenBank/DDBJ whole genome shotgun (WGS) entry which is preliminary data.</text>
</comment>
<evidence type="ECO:0000313" key="2">
    <source>
        <dbReference type="EMBL" id="VUC29566.1"/>
    </source>
</evidence>
<evidence type="ECO:0000256" key="1">
    <source>
        <dbReference type="SAM" id="MobiDB-lite"/>
    </source>
</evidence>